<feature type="region of interest" description="Disordered" evidence="1">
    <location>
        <begin position="124"/>
        <end position="143"/>
    </location>
</feature>
<feature type="transmembrane region" description="Helical" evidence="2">
    <location>
        <begin position="12"/>
        <end position="32"/>
    </location>
</feature>
<keyword evidence="2" id="KW-0472">Membrane</keyword>
<dbReference type="EMBL" id="BMJH01000002">
    <property type="protein sequence ID" value="GGC66009.1"/>
    <property type="molecule type" value="Genomic_DNA"/>
</dbReference>
<dbReference type="AlphaFoldDB" id="A0A916XEJ1"/>
<organism evidence="4 5">
    <name type="scientific">Hoyosella rhizosphaerae</name>
    <dbReference type="NCBI Taxonomy" id="1755582"/>
    <lineage>
        <taxon>Bacteria</taxon>
        <taxon>Bacillati</taxon>
        <taxon>Actinomycetota</taxon>
        <taxon>Actinomycetes</taxon>
        <taxon>Mycobacteriales</taxon>
        <taxon>Hoyosellaceae</taxon>
        <taxon>Hoyosella</taxon>
    </lineage>
</organism>
<feature type="transmembrane region" description="Helical" evidence="2">
    <location>
        <begin position="97"/>
        <end position="115"/>
    </location>
</feature>
<dbReference type="PANTHER" id="PTHR28008:SF1">
    <property type="entry name" value="DOMAIN PROTEIN, PUTATIVE (AFU_ORTHOLOGUE AFUA_3G10980)-RELATED"/>
    <property type="match status" value="1"/>
</dbReference>
<evidence type="ECO:0000259" key="3">
    <source>
        <dbReference type="Pfam" id="PF04892"/>
    </source>
</evidence>
<accession>A0A916XEJ1</accession>
<name>A0A916XEJ1_9ACTN</name>
<gene>
    <name evidence="4" type="ORF">GCM10011410_18220</name>
</gene>
<protein>
    <recommendedName>
        <fullName evidence="3">VanZ-like domain-containing protein</fullName>
    </recommendedName>
</protein>
<dbReference type="NCBIfam" id="NF037970">
    <property type="entry name" value="vanZ_1"/>
    <property type="match status" value="1"/>
</dbReference>
<evidence type="ECO:0000313" key="4">
    <source>
        <dbReference type="EMBL" id="GGC66009.1"/>
    </source>
</evidence>
<comment type="caution">
    <text evidence="4">The sequence shown here is derived from an EMBL/GenBank/DDBJ whole genome shotgun (WGS) entry which is preliminary data.</text>
</comment>
<dbReference type="Proteomes" id="UP000641514">
    <property type="component" value="Unassembled WGS sequence"/>
</dbReference>
<keyword evidence="2" id="KW-1133">Transmembrane helix</keyword>
<dbReference type="RefSeq" id="WP_188673510.1">
    <property type="nucleotide sequence ID" value="NZ_BMJH01000002.1"/>
</dbReference>
<evidence type="ECO:0000256" key="2">
    <source>
        <dbReference type="SAM" id="Phobius"/>
    </source>
</evidence>
<dbReference type="PANTHER" id="PTHR28008">
    <property type="entry name" value="DOMAIN PROTEIN, PUTATIVE (AFU_ORTHOLOGUE AFUA_3G10980)-RELATED"/>
    <property type="match status" value="1"/>
</dbReference>
<evidence type="ECO:0000256" key="1">
    <source>
        <dbReference type="SAM" id="MobiDB-lite"/>
    </source>
</evidence>
<keyword evidence="5" id="KW-1185">Reference proteome</keyword>
<reference evidence="4" key="1">
    <citation type="journal article" date="2014" name="Int. J. Syst. Evol. Microbiol.">
        <title>Complete genome sequence of Corynebacterium casei LMG S-19264T (=DSM 44701T), isolated from a smear-ripened cheese.</title>
        <authorList>
            <consortium name="US DOE Joint Genome Institute (JGI-PGF)"/>
            <person name="Walter F."/>
            <person name="Albersmeier A."/>
            <person name="Kalinowski J."/>
            <person name="Ruckert C."/>
        </authorList>
    </citation>
    <scope>NUCLEOTIDE SEQUENCE</scope>
    <source>
        <strain evidence="4">CGMCC 1.15478</strain>
    </source>
</reference>
<evidence type="ECO:0000313" key="5">
    <source>
        <dbReference type="Proteomes" id="UP000641514"/>
    </source>
</evidence>
<dbReference type="Pfam" id="PF04892">
    <property type="entry name" value="VanZ"/>
    <property type="match status" value="1"/>
</dbReference>
<keyword evidence="2" id="KW-0812">Transmembrane</keyword>
<dbReference type="InterPro" id="IPR006976">
    <property type="entry name" value="VanZ-like"/>
</dbReference>
<reference evidence="4" key="2">
    <citation type="submission" date="2020-09" db="EMBL/GenBank/DDBJ databases">
        <authorList>
            <person name="Sun Q."/>
            <person name="Zhou Y."/>
        </authorList>
    </citation>
    <scope>NUCLEOTIDE SEQUENCE</scope>
    <source>
        <strain evidence="4">CGMCC 1.15478</strain>
    </source>
</reference>
<feature type="domain" description="VanZ-like" evidence="3">
    <location>
        <begin position="39"/>
        <end position="112"/>
    </location>
</feature>
<sequence length="143" mass="15324">MRISKVDAGQIMRALPLALTFVVVCIMLFSPASESSVAIPHIDKVVHAVMFAALGFTSRLARIGIVASTVWLGVFAVISEIAQGLMPFGRTADPWDVVADVVGALAGILLHHFAFRPKRAPTLGDADNHSARTTSHCNPRLRP</sequence>
<feature type="transmembrane region" description="Helical" evidence="2">
    <location>
        <begin position="63"/>
        <end position="85"/>
    </location>
</feature>
<proteinExistence type="predicted"/>